<dbReference type="GO" id="GO:0051539">
    <property type="term" value="F:4 iron, 4 sulfur cluster binding"/>
    <property type="evidence" value="ECO:0007669"/>
    <property type="project" value="UniProtKB-KW"/>
</dbReference>
<evidence type="ECO:0000256" key="12">
    <source>
        <dbReference type="ARBA" id="ARBA00023014"/>
    </source>
</evidence>
<evidence type="ECO:0000256" key="8">
    <source>
        <dbReference type="ARBA" id="ARBA00022801"/>
    </source>
</evidence>
<dbReference type="PANTHER" id="PTHR14464">
    <property type="entry name" value="EXONUCLEASE V"/>
    <property type="match status" value="1"/>
</dbReference>
<evidence type="ECO:0000256" key="10">
    <source>
        <dbReference type="ARBA" id="ARBA00022842"/>
    </source>
</evidence>
<keyword evidence="16" id="KW-1185">Reference proteome</keyword>
<dbReference type="GO" id="GO:0003677">
    <property type="term" value="F:DNA binding"/>
    <property type="evidence" value="ECO:0007669"/>
    <property type="project" value="UniProtKB-KW"/>
</dbReference>
<accession>I2H8C7</accession>
<protein>
    <recommendedName>
        <fullName evidence="5">Exonuclease V, mitochondrial</fullName>
    </recommendedName>
    <alternativeName>
        <fullName evidence="14">Defects in morphology protein 1</fullName>
    </alternativeName>
</protein>
<sequence>MPYTKLYFNRLSLGLVKSSTQINKRYKHNSTISKDLSNFQITKNEQDLINNLPFFKNIEKKKPKKAKKSETEAGERGVYVNKKLAVVGNYFADPENEGYFKYTLPESKTNPYYDVLASGKLDKIIQSKKELPRLSVTKLLTKRWCELRETYDIYSRLPIFSHNQVKVGNIIHSKLENISHPLEVEVEQFKKEFELIVPTDSFHNFANKWIDLISKFAVLYLEGDAREILCHGYLNSKSDNFLKNKTADNFSEDILVSGIADHLFIRRRKRPEGDDNHILFPEIQLKSDIFDSFSSDMDTILNYLDKNINQLISNLEVVITDVKTRNSKTIPAYSSVVKYSKLQVMYYRYLLKLLSSDPKITYHNLLKNVRYRGFDVDKPIDPAMMIPILMSSDLFMNDCRKLRDGLTVPNNFFKTDPHSNQGTQNKAYDWSKYENIIADPNIQNRLSEFFVKWKQPVTLRYLAMRMSQFYYYTGKLLSNQLYIEYYFKGVNFQTTPFKYNHQLLEDEIKSSSKFWFGKRSIEPIDPSMKNLRSYCDNCDYKSVCLWKKEGFEKLNGLGKDLLNVQKHFINGSLNGNNLGESSLL</sequence>
<dbReference type="KEGG" id="tbl:TBLA_0H03480"/>
<keyword evidence="6" id="KW-0479">Metal-binding</keyword>
<dbReference type="GeneID" id="14497786"/>
<keyword evidence="12" id="KW-0411">Iron-sulfur</keyword>
<dbReference type="GO" id="GO:0045145">
    <property type="term" value="F:single-stranded DNA 5'-3' DNA exonuclease activity"/>
    <property type="evidence" value="ECO:0007669"/>
    <property type="project" value="EnsemblFungi"/>
</dbReference>
<reference evidence="15 16" key="1">
    <citation type="journal article" date="2011" name="Proc. Natl. Acad. Sci. U.S.A.">
        <title>Evolutionary erosion of yeast sex chromosomes by mating-type switching accidents.</title>
        <authorList>
            <person name="Gordon J.L."/>
            <person name="Armisen D."/>
            <person name="Proux-Wera E."/>
            <person name="Oheigeartaigh S.S."/>
            <person name="Byrne K.P."/>
            <person name="Wolfe K.H."/>
        </authorList>
    </citation>
    <scope>NUCLEOTIDE SEQUENCE [LARGE SCALE GENOMIC DNA]</scope>
    <source>
        <strain evidence="16">ATCC 34711 / CBS 6284 / DSM 70876 / NBRC 10599 / NRRL Y-10934 / UCD 77-7</strain>
    </source>
</reference>
<keyword evidence="10" id="KW-0460">Magnesium</keyword>
<evidence type="ECO:0000256" key="11">
    <source>
        <dbReference type="ARBA" id="ARBA00023004"/>
    </source>
</evidence>
<dbReference type="GO" id="GO:0005634">
    <property type="term" value="C:nucleus"/>
    <property type="evidence" value="ECO:0007669"/>
    <property type="project" value="TreeGrafter"/>
</dbReference>
<comment type="subunit">
    <text evidence="4">Monomer.</text>
</comment>
<dbReference type="Proteomes" id="UP000002866">
    <property type="component" value="Chromosome 8"/>
</dbReference>
<keyword evidence="7" id="KW-0540">Nuclease</keyword>
<keyword evidence="13" id="KW-0238">DNA-binding</keyword>
<proteinExistence type="inferred from homology"/>
<organism evidence="15 16">
    <name type="scientific">Henningerozyma blattae (strain ATCC 34711 / CBS 6284 / DSM 70876 / NBRC 10599 / NRRL Y-10934 / UCD 77-7)</name>
    <name type="common">Yeast</name>
    <name type="synonym">Tetrapisispora blattae</name>
    <dbReference type="NCBI Taxonomy" id="1071380"/>
    <lineage>
        <taxon>Eukaryota</taxon>
        <taxon>Fungi</taxon>
        <taxon>Dikarya</taxon>
        <taxon>Ascomycota</taxon>
        <taxon>Saccharomycotina</taxon>
        <taxon>Saccharomycetes</taxon>
        <taxon>Saccharomycetales</taxon>
        <taxon>Saccharomycetaceae</taxon>
        <taxon>Henningerozyma</taxon>
    </lineage>
</organism>
<comment type="cofactor">
    <cofactor evidence="2">
        <name>[4Fe-4S] cluster</name>
        <dbReference type="ChEBI" id="CHEBI:49883"/>
    </cofactor>
</comment>
<evidence type="ECO:0000256" key="14">
    <source>
        <dbReference type="ARBA" id="ARBA00030412"/>
    </source>
</evidence>
<evidence type="ECO:0000256" key="6">
    <source>
        <dbReference type="ARBA" id="ARBA00022485"/>
    </source>
</evidence>
<dbReference type="PANTHER" id="PTHR14464:SF4">
    <property type="entry name" value="EXONUCLEASE V"/>
    <property type="match status" value="1"/>
</dbReference>
<evidence type="ECO:0000256" key="13">
    <source>
        <dbReference type="ARBA" id="ARBA00023125"/>
    </source>
</evidence>
<evidence type="ECO:0000256" key="1">
    <source>
        <dbReference type="ARBA" id="ARBA00001946"/>
    </source>
</evidence>
<dbReference type="RefSeq" id="XP_004182148.1">
    <property type="nucleotide sequence ID" value="XM_004182100.1"/>
</dbReference>
<evidence type="ECO:0000256" key="3">
    <source>
        <dbReference type="ARBA" id="ARBA00009797"/>
    </source>
</evidence>
<evidence type="ECO:0000256" key="4">
    <source>
        <dbReference type="ARBA" id="ARBA00011245"/>
    </source>
</evidence>
<evidence type="ECO:0000256" key="2">
    <source>
        <dbReference type="ARBA" id="ARBA00001966"/>
    </source>
</evidence>
<dbReference type="AlphaFoldDB" id="I2H8C7"/>
<name>I2H8C7_HENB6</name>
<dbReference type="FunCoup" id="I2H8C7">
    <property type="interactions" value="26"/>
</dbReference>
<gene>
    <name evidence="15" type="primary">TBLA0H03480</name>
    <name evidence="15" type="ORF">TBLA_0H03480</name>
</gene>
<dbReference type="GO" id="GO:0036297">
    <property type="term" value="P:interstrand cross-link repair"/>
    <property type="evidence" value="ECO:0007669"/>
    <property type="project" value="TreeGrafter"/>
</dbReference>
<comment type="cofactor">
    <cofactor evidence="1">
        <name>Mg(2+)</name>
        <dbReference type="ChEBI" id="CHEBI:18420"/>
    </cofactor>
</comment>
<dbReference type="eggNOG" id="ENOG502QR0P">
    <property type="taxonomic scope" value="Eukaryota"/>
</dbReference>
<evidence type="ECO:0000256" key="7">
    <source>
        <dbReference type="ARBA" id="ARBA00022722"/>
    </source>
</evidence>
<evidence type="ECO:0000313" key="15">
    <source>
        <dbReference type="EMBL" id="CCH62629.1"/>
    </source>
</evidence>
<dbReference type="InterPro" id="IPR019190">
    <property type="entry name" value="EXOV"/>
</dbReference>
<keyword evidence="11" id="KW-0408">Iron</keyword>
<keyword evidence="9" id="KW-0269">Exonuclease</keyword>
<dbReference type="OMA" id="LQVMYYR"/>
<dbReference type="GO" id="GO:0005739">
    <property type="term" value="C:mitochondrion"/>
    <property type="evidence" value="ECO:0007669"/>
    <property type="project" value="TreeGrafter"/>
</dbReference>
<comment type="similarity">
    <text evidence="3">Belongs to the EXO5 family.</text>
</comment>
<dbReference type="EMBL" id="HE806323">
    <property type="protein sequence ID" value="CCH62629.1"/>
    <property type="molecule type" value="Genomic_DNA"/>
</dbReference>
<dbReference type="HOGENOM" id="CLU_019985_0_0_1"/>
<evidence type="ECO:0000256" key="9">
    <source>
        <dbReference type="ARBA" id="ARBA00022839"/>
    </source>
</evidence>
<dbReference type="Pfam" id="PF09810">
    <property type="entry name" value="Exo5"/>
    <property type="match status" value="1"/>
</dbReference>
<dbReference type="InParanoid" id="I2H8C7"/>
<keyword evidence="6" id="KW-0004">4Fe-4S</keyword>
<dbReference type="OrthoDB" id="354769at2759"/>
<keyword evidence="8" id="KW-0378">Hydrolase</keyword>
<evidence type="ECO:0000313" key="16">
    <source>
        <dbReference type="Proteomes" id="UP000002866"/>
    </source>
</evidence>
<evidence type="ECO:0000256" key="5">
    <source>
        <dbReference type="ARBA" id="ARBA00013561"/>
    </source>
</evidence>